<feature type="compositionally biased region" description="Basic residues" evidence="1">
    <location>
        <begin position="1"/>
        <end position="26"/>
    </location>
</feature>
<gene>
    <name evidence="2" type="ORF">TQ37_01860</name>
</gene>
<dbReference type="EMBL" id="JYFQ01000042">
    <property type="protein sequence ID" value="KKZ14176.1"/>
    <property type="molecule type" value="Genomic_DNA"/>
</dbReference>
<dbReference type="AlphaFoldDB" id="A0A0G8AYG2"/>
<reference evidence="2 3" key="1">
    <citation type="submission" date="2015-02" db="EMBL/GenBank/DDBJ databases">
        <authorList>
            <person name="Slaby B."/>
            <person name="Hentschel U."/>
        </authorList>
    </citation>
    <scope>NUCLEOTIDE SEQUENCE [LARGE SCALE GENOMIC DNA]</scope>
    <source>
        <strain evidence="2">15L</strain>
    </source>
</reference>
<proteinExistence type="predicted"/>
<reference evidence="2 3" key="2">
    <citation type="submission" date="2015-05" db="EMBL/GenBank/DDBJ databases">
        <title>Lifestyle Evolution in Cyanobacterial Symbionts of Sponges.</title>
        <authorList>
            <person name="Burgsdorf I."/>
            <person name="Slaby B.M."/>
            <person name="Handley K.M."/>
            <person name="Haber M."/>
            <person name="Blom J."/>
            <person name="Marshall C.W."/>
            <person name="Gilbert J.A."/>
            <person name="Hentschel U."/>
            <person name="Steindler L."/>
        </authorList>
    </citation>
    <scope>NUCLEOTIDE SEQUENCE [LARGE SCALE GENOMIC DNA]</scope>
    <source>
        <strain evidence="2">15L</strain>
    </source>
</reference>
<accession>A0A0G8AYG2</accession>
<protein>
    <submittedName>
        <fullName evidence="2">Uncharacterized protein</fullName>
    </submittedName>
</protein>
<dbReference type="PATRIC" id="fig|1608419.3.peg.1708"/>
<name>A0A0G8AYG2_9SYNE</name>
<evidence type="ECO:0000313" key="3">
    <source>
        <dbReference type="Proteomes" id="UP000035037"/>
    </source>
</evidence>
<evidence type="ECO:0000256" key="1">
    <source>
        <dbReference type="SAM" id="MobiDB-lite"/>
    </source>
</evidence>
<evidence type="ECO:0000313" key="2">
    <source>
        <dbReference type="EMBL" id="KKZ14176.1"/>
    </source>
</evidence>
<feature type="region of interest" description="Disordered" evidence="1">
    <location>
        <begin position="1"/>
        <end position="32"/>
    </location>
</feature>
<sequence>MTINRSKIRKMARGGQRSRRTTKTVKSKQPIPRAEEVMEYRVKPSLQELGGLVEKSARLLETEGNAGQLPFDPVQPFERSCESKLNTVFKYLRGMTLGGR</sequence>
<dbReference type="Proteomes" id="UP000035037">
    <property type="component" value="Unassembled WGS sequence"/>
</dbReference>
<organism evidence="2 3">
    <name type="scientific">Candidatus Synechococcus spongiarum 15L</name>
    <dbReference type="NCBI Taxonomy" id="1608419"/>
    <lineage>
        <taxon>Bacteria</taxon>
        <taxon>Bacillati</taxon>
        <taxon>Cyanobacteriota</taxon>
        <taxon>Cyanophyceae</taxon>
        <taxon>Synechococcales</taxon>
        <taxon>Synechococcaceae</taxon>
        <taxon>Synechococcus</taxon>
    </lineage>
</organism>
<comment type="caution">
    <text evidence="2">The sequence shown here is derived from an EMBL/GenBank/DDBJ whole genome shotgun (WGS) entry which is preliminary data.</text>
</comment>